<sequence length="72" mass="8297">MKHDTLCMYCVFLFSLCFVVLDHLSVLKLDLGRLSEHYIFIYINKVQSGVDFSFSTSNFPSVLIYLPSIKQA</sequence>
<accession>A0ACD1IS21</accession>
<keyword evidence="2" id="KW-1185">Reference proteome</keyword>
<dbReference type="Proteomes" id="UP000249748">
    <property type="component" value="Unassembled WGS sequence"/>
</dbReference>
<gene>
    <name evidence="1" type="ORF">BO79DRAFT_43811</name>
</gene>
<name>A0ACD1IS21_9EURO</name>
<proteinExistence type="predicted"/>
<evidence type="ECO:0000313" key="2">
    <source>
        <dbReference type="Proteomes" id="UP000249748"/>
    </source>
</evidence>
<organism evidence="1 2">
    <name type="scientific">Aspergillus costaricaensis CBS 115574</name>
    <dbReference type="NCBI Taxonomy" id="1448317"/>
    <lineage>
        <taxon>Eukaryota</taxon>
        <taxon>Fungi</taxon>
        <taxon>Dikarya</taxon>
        <taxon>Ascomycota</taxon>
        <taxon>Pezizomycotina</taxon>
        <taxon>Eurotiomycetes</taxon>
        <taxon>Eurotiomycetidae</taxon>
        <taxon>Eurotiales</taxon>
        <taxon>Aspergillaceae</taxon>
        <taxon>Aspergillus</taxon>
        <taxon>Aspergillus subgen. Circumdati</taxon>
    </lineage>
</organism>
<dbReference type="EMBL" id="KZ824537">
    <property type="protein sequence ID" value="RAK93200.1"/>
    <property type="molecule type" value="Genomic_DNA"/>
</dbReference>
<evidence type="ECO:0000313" key="1">
    <source>
        <dbReference type="EMBL" id="RAK93200.1"/>
    </source>
</evidence>
<protein>
    <submittedName>
        <fullName evidence="1">Uncharacterized protein</fullName>
    </submittedName>
</protein>
<reference evidence="1" key="1">
    <citation type="submission" date="2018-02" db="EMBL/GenBank/DDBJ databases">
        <title>The genomes of Aspergillus section Nigri reveals drivers in fungal speciation.</title>
        <authorList>
            <consortium name="DOE Joint Genome Institute"/>
            <person name="Vesth T.C."/>
            <person name="Nybo J."/>
            <person name="Theobald S."/>
            <person name="Brandl J."/>
            <person name="Frisvad J.C."/>
            <person name="Nielsen K.F."/>
            <person name="Lyhne E.K."/>
            <person name="Kogle M.E."/>
            <person name="Kuo A."/>
            <person name="Riley R."/>
            <person name="Clum A."/>
            <person name="Nolan M."/>
            <person name="Lipzen A."/>
            <person name="Salamov A."/>
            <person name="Henrissat B."/>
            <person name="Wiebenga A."/>
            <person name="De vries R.P."/>
            <person name="Grigoriev I.V."/>
            <person name="Mortensen U.H."/>
            <person name="Andersen M.R."/>
            <person name="Baker S.E."/>
        </authorList>
    </citation>
    <scope>NUCLEOTIDE SEQUENCE</scope>
    <source>
        <strain evidence="1">CBS 115574</strain>
    </source>
</reference>